<protein>
    <submittedName>
        <fullName evidence="1">Uncharacterized protein</fullName>
    </submittedName>
</protein>
<keyword evidence="2" id="KW-1185">Reference proteome</keyword>
<evidence type="ECO:0000313" key="1">
    <source>
        <dbReference type="EMBL" id="GKX68986.1"/>
    </source>
</evidence>
<gene>
    <name evidence="1" type="ORF">rsdtw13_42440</name>
</gene>
<accession>A0ACB5RIM7</accession>
<sequence length="69" mass="7717">MKDLKAFFIGVGVFILGFIIAGTLAELFSGNNPERSYYHLIFFSILYLSAVVTTLGIKVLEEIRSDDNK</sequence>
<dbReference type="EMBL" id="BROD01000002">
    <property type="protein sequence ID" value="GKX68986.1"/>
    <property type="molecule type" value="Genomic_DNA"/>
</dbReference>
<name>A0ACB5RIM7_9CLOT</name>
<reference evidence="1" key="1">
    <citation type="journal article" date="2025" name="Int. J. Syst. Evol. Microbiol.">
        <title>Inconstantimicrobium mannanitabidum sp. nov., a novel member of the family Clostridiaceae isolated from anoxic soil under the treatment of reductive soil disinfestation.</title>
        <authorList>
            <person name="Ueki A."/>
            <person name="Tonouchi A."/>
            <person name="Honma S."/>
            <person name="Kaku N."/>
            <person name="Ueki K."/>
        </authorList>
    </citation>
    <scope>NUCLEOTIDE SEQUENCE</scope>
    <source>
        <strain evidence="1">TW13</strain>
    </source>
</reference>
<comment type="caution">
    <text evidence="1">The sequence shown here is derived from an EMBL/GenBank/DDBJ whole genome shotgun (WGS) entry which is preliminary data.</text>
</comment>
<proteinExistence type="predicted"/>
<dbReference type="Proteomes" id="UP001058074">
    <property type="component" value="Unassembled WGS sequence"/>
</dbReference>
<evidence type="ECO:0000313" key="2">
    <source>
        <dbReference type="Proteomes" id="UP001058074"/>
    </source>
</evidence>
<organism evidence="1 2">
    <name type="scientific">Inconstantimicrobium mannanitabidum</name>
    <dbReference type="NCBI Taxonomy" id="1604901"/>
    <lineage>
        <taxon>Bacteria</taxon>
        <taxon>Bacillati</taxon>
        <taxon>Bacillota</taxon>
        <taxon>Clostridia</taxon>
        <taxon>Eubacteriales</taxon>
        <taxon>Clostridiaceae</taxon>
        <taxon>Inconstantimicrobium</taxon>
    </lineage>
</organism>